<gene>
    <name evidence="8" type="ORF">SEMRO_1193_G251170.1</name>
</gene>
<keyword evidence="3" id="KW-0238">DNA-binding</keyword>
<keyword evidence="4" id="KW-0804">Transcription</keyword>
<protein>
    <recommendedName>
        <fullName evidence="7">AP2/ERF domain-containing protein</fullName>
    </recommendedName>
</protein>
<feature type="compositionally biased region" description="Basic and acidic residues" evidence="6">
    <location>
        <begin position="303"/>
        <end position="319"/>
    </location>
</feature>
<evidence type="ECO:0000256" key="4">
    <source>
        <dbReference type="ARBA" id="ARBA00023163"/>
    </source>
</evidence>
<dbReference type="OrthoDB" id="2020802at2759"/>
<comment type="subcellular location">
    <subcellularLocation>
        <location evidence="1">Nucleus</location>
    </subcellularLocation>
</comment>
<organism evidence="8 9">
    <name type="scientific">Seminavis robusta</name>
    <dbReference type="NCBI Taxonomy" id="568900"/>
    <lineage>
        <taxon>Eukaryota</taxon>
        <taxon>Sar</taxon>
        <taxon>Stramenopiles</taxon>
        <taxon>Ochrophyta</taxon>
        <taxon>Bacillariophyta</taxon>
        <taxon>Bacillariophyceae</taxon>
        <taxon>Bacillariophycidae</taxon>
        <taxon>Naviculales</taxon>
        <taxon>Naviculaceae</taxon>
        <taxon>Seminavis</taxon>
    </lineage>
</organism>
<feature type="compositionally biased region" description="Basic residues" evidence="6">
    <location>
        <begin position="566"/>
        <end position="585"/>
    </location>
</feature>
<feature type="compositionally biased region" description="Basic residues" evidence="6">
    <location>
        <begin position="615"/>
        <end position="634"/>
    </location>
</feature>
<dbReference type="EMBL" id="CAICTM010001191">
    <property type="protein sequence ID" value="CAB9521423.1"/>
    <property type="molecule type" value="Genomic_DNA"/>
</dbReference>
<dbReference type="GO" id="GO:0003700">
    <property type="term" value="F:DNA-binding transcription factor activity"/>
    <property type="evidence" value="ECO:0007669"/>
    <property type="project" value="InterPro"/>
</dbReference>
<evidence type="ECO:0000259" key="7">
    <source>
        <dbReference type="PROSITE" id="PS51032"/>
    </source>
</evidence>
<dbReference type="Proteomes" id="UP001153069">
    <property type="component" value="Unassembled WGS sequence"/>
</dbReference>
<dbReference type="Gene3D" id="3.30.730.10">
    <property type="entry name" value="AP2/ERF domain"/>
    <property type="match status" value="1"/>
</dbReference>
<sequence>MVHVAQAHSHHHHEQQDEQDHHGEPGMDAVGRRLSVVLNARKSTSCCALVVAFFPKTHKHRLRFDDDHEKNVLLRSLDYSWIDVDAVRLSAFELAIQRDAVGRRLEVFHHVRQKWYQATVHKYVEHCQQHAVVLEPQGKVHLVDLQQCPWRYTDLIGPATTTRNTRDLATSKYMGVVRFTQGTWKAYYGDDNKYIGCFESEKDAALSYDVYARKRHTSVNFENRRICRAQMKMLRVEEPAAPKEVPSTPVVVPVTVTVTPEVIESLPVLQQEEETANIVMASSTESAEEEEHAPLEETEGPAEVEHHNDDNIVRPDPEGVHGSSMMEEENDVECGYSAMVDDVAADVQQTQECAVSTMVDDVASGAVPDVHQTLQYGDFVNDVASGVAADVQQTRECGDSTMMHDVESGVSADIQLTQEDPPEKQSGRVTPTSVTEEVHGHDGACHSPRSEREHLGHELEQHEDEPMLSHSDIHSGMEAKRRISTSSNDGHHASAAEEEHVIQQQEPVKAAPQTVCANIFEDSEDERDCGVSDDVKITSNNHKHSNNVAANIFESDEDDEESVHVTPKKKRKKKKKGSSHRHHRRVIEETLSSFDELDGKDMDSSEFLSSPTPTKKMKKIKPPPSNPKKKRKRSSSPTNPRFPVGTRFVKEFEDFGTFEGLITAYDGRHYQVFYAADGDEEELSEYEFDKYEILSDKQTTVRGAGGLNCPPTPIAQKRQKNGHMRKKKRRANAILD</sequence>
<evidence type="ECO:0000256" key="6">
    <source>
        <dbReference type="SAM" id="MobiDB-lite"/>
    </source>
</evidence>
<feature type="compositionally biased region" description="Basic residues" evidence="6">
    <location>
        <begin position="717"/>
        <end position="736"/>
    </location>
</feature>
<feature type="region of interest" description="Disordered" evidence="6">
    <location>
        <begin position="702"/>
        <end position="736"/>
    </location>
</feature>
<feature type="compositionally biased region" description="Acidic residues" evidence="6">
    <location>
        <begin position="286"/>
        <end position="302"/>
    </location>
</feature>
<evidence type="ECO:0000256" key="1">
    <source>
        <dbReference type="ARBA" id="ARBA00004123"/>
    </source>
</evidence>
<dbReference type="InterPro" id="IPR036955">
    <property type="entry name" value="AP2/ERF_dom_sf"/>
</dbReference>
<feature type="region of interest" description="Disordered" evidence="6">
    <location>
        <begin position="281"/>
        <end position="327"/>
    </location>
</feature>
<feature type="region of interest" description="Disordered" evidence="6">
    <location>
        <begin position="524"/>
        <end position="543"/>
    </location>
</feature>
<feature type="compositionally biased region" description="Basic and acidic residues" evidence="6">
    <location>
        <begin position="14"/>
        <end position="25"/>
    </location>
</feature>
<feature type="region of interest" description="Disordered" evidence="6">
    <location>
        <begin position="418"/>
        <end position="509"/>
    </location>
</feature>
<feature type="compositionally biased region" description="Basic and acidic residues" evidence="6">
    <location>
        <begin position="436"/>
        <end position="481"/>
    </location>
</feature>
<keyword evidence="9" id="KW-1185">Reference proteome</keyword>
<feature type="domain" description="AP2/ERF" evidence="7">
    <location>
        <begin position="172"/>
        <end position="225"/>
    </location>
</feature>
<dbReference type="AlphaFoldDB" id="A0A9N8HNA6"/>
<feature type="compositionally biased region" description="Basic and acidic residues" evidence="6">
    <location>
        <begin position="489"/>
        <end position="501"/>
    </location>
</feature>
<keyword evidence="5" id="KW-0539">Nucleus</keyword>
<feature type="region of interest" description="Disordered" evidence="6">
    <location>
        <begin position="555"/>
        <end position="643"/>
    </location>
</feature>
<evidence type="ECO:0000256" key="3">
    <source>
        <dbReference type="ARBA" id="ARBA00023125"/>
    </source>
</evidence>
<evidence type="ECO:0000256" key="2">
    <source>
        <dbReference type="ARBA" id="ARBA00023015"/>
    </source>
</evidence>
<reference evidence="8" key="1">
    <citation type="submission" date="2020-06" db="EMBL/GenBank/DDBJ databases">
        <authorList>
            <consortium name="Plant Systems Biology data submission"/>
        </authorList>
    </citation>
    <scope>NUCLEOTIDE SEQUENCE</scope>
    <source>
        <strain evidence="8">D6</strain>
    </source>
</reference>
<dbReference type="SUPFAM" id="SSF54171">
    <property type="entry name" value="DNA-binding domain"/>
    <property type="match status" value="1"/>
</dbReference>
<dbReference type="GO" id="GO:0003677">
    <property type="term" value="F:DNA binding"/>
    <property type="evidence" value="ECO:0007669"/>
    <property type="project" value="UniProtKB-KW"/>
</dbReference>
<dbReference type="InterPro" id="IPR016177">
    <property type="entry name" value="DNA-bd_dom_sf"/>
</dbReference>
<evidence type="ECO:0000256" key="5">
    <source>
        <dbReference type="ARBA" id="ARBA00023242"/>
    </source>
</evidence>
<name>A0A9N8HNA6_9STRA</name>
<dbReference type="InterPro" id="IPR001471">
    <property type="entry name" value="AP2/ERF_dom"/>
</dbReference>
<accession>A0A9N8HNA6</accession>
<dbReference type="PROSITE" id="PS51032">
    <property type="entry name" value="AP2_ERF"/>
    <property type="match status" value="1"/>
</dbReference>
<dbReference type="GO" id="GO:0005634">
    <property type="term" value="C:nucleus"/>
    <property type="evidence" value="ECO:0007669"/>
    <property type="project" value="UniProtKB-SubCell"/>
</dbReference>
<feature type="region of interest" description="Disordered" evidence="6">
    <location>
        <begin position="1"/>
        <end position="26"/>
    </location>
</feature>
<proteinExistence type="predicted"/>
<comment type="caution">
    <text evidence="8">The sequence shown here is derived from an EMBL/GenBank/DDBJ whole genome shotgun (WGS) entry which is preliminary data.</text>
</comment>
<keyword evidence="2" id="KW-0805">Transcription regulation</keyword>
<evidence type="ECO:0000313" key="9">
    <source>
        <dbReference type="Proteomes" id="UP001153069"/>
    </source>
</evidence>
<evidence type="ECO:0000313" key="8">
    <source>
        <dbReference type="EMBL" id="CAB9521423.1"/>
    </source>
</evidence>